<keyword evidence="6" id="KW-0464">Manganese</keyword>
<accession>A0A562KI06</accession>
<keyword evidence="4" id="KW-0378">Hydrolase</keyword>
<dbReference type="Gene3D" id="3.90.79.10">
    <property type="entry name" value="Nucleoside Triphosphate Pyrophosphohydrolase"/>
    <property type="match status" value="1"/>
</dbReference>
<dbReference type="EMBL" id="VLKK01000004">
    <property type="protein sequence ID" value="TWH95026.1"/>
    <property type="molecule type" value="Genomic_DNA"/>
</dbReference>
<evidence type="ECO:0000256" key="4">
    <source>
        <dbReference type="ARBA" id="ARBA00022801"/>
    </source>
</evidence>
<proteinExistence type="predicted"/>
<dbReference type="PANTHER" id="PTHR12318">
    <property type="entry name" value="TESTOSTERONE-REGULATED PROTEIN RP2"/>
    <property type="match status" value="1"/>
</dbReference>
<dbReference type="InterPro" id="IPR015797">
    <property type="entry name" value="NUDIX_hydrolase-like_dom_sf"/>
</dbReference>
<evidence type="ECO:0000256" key="6">
    <source>
        <dbReference type="ARBA" id="ARBA00023211"/>
    </source>
</evidence>
<evidence type="ECO:0000256" key="1">
    <source>
        <dbReference type="ARBA" id="ARBA00001936"/>
    </source>
</evidence>
<reference evidence="8 9" key="1">
    <citation type="journal article" date="2015" name="Stand. Genomic Sci.">
        <title>Genomic Encyclopedia of Bacterial and Archaeal Type Strains, Phase III: the genomes of soil and plant-associated and newly described type strains.</title>
        <authorList>
            <person name="Whitman W.B."/>
            <person name="Woyke T."/>
            <person name="Klenk H.P."/>
            <person name="Zhou Y."/>
            <person name="Lilburn T.G."/>
            <person name="Beck B.J."/>
            <person name="De Vos P."/>
            <person name="Vandamme P."/>
            <person name="Eisen J.A."/>
            <person name="Garrity G."/>
            <person name="Hugenholtz P."/>
            <person name="Kyrpides N.C."/>
        </authorList>
    </citation>
    <scope>NUCLEOTIDE SEQUENCE [LARGE SCALE GENOMIC DNA]</scope>
    <source>
        <strain evidence="8 9">CGMCC 1.7748</strain>
    </source>
</reference>
<sequence length="254" mass="27056">MTDIAKLARPAATVVVVRDRPEGPAEILMMERARHMAFAGGALVFPGGAVDEGDRVLAAAFGAGLEPDDAAARVAAIRETLEESGIGIGFAGTVEPGLLAAMRRALAEGAGLAALVETHRLELALDALLPFTRWQPTHRAARIYDTRFYLAKAPDGQEGTVDATENARLFWSAAQATLTQCEAGEGFAIFPTRRNLERLARFDTFDALAAHAAATPLEKVLPWIEDRGGVPHLCIPAHLGYPVTSEPLATALRQ</sequence>
<evidence type="ECO:0000256" key="5">
    <source>
        <dbReference type="ARBA" id="ARBA00022842"/>
    </source>
</evidence>
<keyword evidence="3" id="KW-0479">Metal-binding</keyword>
<dbReference type="GO" id="GO:0046872">
    <property type="term" value="F:metal ion binding"/>
    <property type="evidence" value="ECO:0007669"/>
    <property type="project" value="UniProtKB-KW"/>
</dbReference>
<dbReference type="PANTHER" id="PTHR12318:SF0">
    <property type="entry name" value="ACYL-COENZYME A DIPHOSPHATASE NUDT19"/>
    <property type="match status" value="1"/>
</dbReference>
<name>A0A562KI06_SPHWJ</name>
<evidence type="ECO:0000313" key="8">
    <source>
        <dbReference type="EMBL" id="TWH95026.1"/>
    </source>
</evidence>
<comment type="cofactor">
    <cofactor evidence="1">
        <name>Mn(2+)</name>
        <dbReference type="ChEBI" id="CHEBI:29035"/>
    </cofactor>
</comment>
<evidence type="ECO:0000313" key="9">
    <source>
        <dbReference type="Proteomes" id="UP000316624"/>
    </source>
</evidence>
<keyword evidence="9" id="KW-1185">Reference proteome</keyword>
<keyword evidence="5" id="KW-0460">Magnesium</keyword>
<dbReference type="Proteomes" id="UP000316624">
    <property type="component" value="Unassembled WGS sequence"/>
</dbReference>
<dbReference type="GO" id="GO:0016818">
    <property type="term" value="F:hydrolase activity, acting on acid anhydrides, in phosphorus-containing anhydrides"/>
    <property type="evidence" value="ECO:0007669"/>
    <property type="project" value="InterPro"/>
</dbReference>
<comment type="caution">
    <text evidence="8">The sequence shown here is derived from an EMBL/GenBank/DDBJ whole genome shotgun (WGS) entry which is preliminary data.</text>
</comment>
<organism evidence="8 9">
    <name type="scientific">Sphingobium wenxiniae (strain DSM 21828 / CGMCC 1.7748 / JZ-1)</name>
    <dbReference type="NCBI Taxonomy" id="595605"/>
    <lineage>
        <taxon>Bacteria</taxon>
        <taxon>Pseudomonadati</taxon>
        <taxon>Pseudomonadota</taxon>
        <taxon>Alphaproteobacteria</taxon>
        <taxon>Sphingomonadales</taxon>
        <taxon>Sphingomonadaceae</taxon>
        <taxon>Sphingobium</taxon>
    </lineage>
</organism>
<evidence type="ECO:0000256" key="2">
    <source>
        <dbReference type="ARBA" id="ARBA00001946"/>
    </source>
</evidence>
<feature type="domain" description="Nudix hydrolase" evidence="7">
    <location>
        <begin position="7"/>
        <end position="194"/>
    </location>
</feature>
<evidence type="ECO:0000259" key="7">
    <source>
        <dbReference type="PROSITE" id="PS51462"/>
    </source>
</evidence>
<evidence type="ECO:0000256" key="3">
    <source>
        <dbReference type="ARBA" id="ARBA00022723"/>
    </source>
</evidence>
<dbReference type="PROSITE" id="PS51462">
    <property type="entry name" value="NUDIX"/>
    <property type="match status" value="1"/>
</dbReference>
<gene>
    <name evidence="8" type="ORF">IQ35_01278</name>
</gene>
<dbReference type="CDD" id="cd18870">
    <property type="entry name" value="NUDIX_AcylCoAdiphos_Nudt19"/>
    <property type="match status" value="1"/>
</dbReference>
<dbReference type="InterPro" id="IPR039121">
    <property type="entry name" value="NUDT19"/>
</dbReference>
<protein>
    <recommendedName>
        <fullName evidence="7">Nudix hydrolase domain-containing protein</fullName>
    </recommendedName>
</protein>
<dbReference type="AlphaFoldDB" id="A0A562KI06"/>
<dbReference type="InterPro" id="IPR000086">
    <property type="entry name" value="NUDIX_hydrolase_dom"/>
</dbReference>
<dbReference type="SUPFAM" id="SSF55811">
    <property type="entry name" value="Nudix"/>
    <property type="match status" value="1"/>
</dbReference>
<comment type="cofactor">
    <cofactor evidence="2">
        <name>Mg(2+)</name>
        <dbReference type="ChEBI" id="CHEBI:18420"/>
    </cofactor>
</comment>
<dbReference type="RefSeq" id="WP_021245630.1">
    <property type="nucleotide sequence ID" value="NZ_JACIIY010000002.1"/>
</dbReference>